<feature type="domain" description="Amidohydrolase-related" evidence="1">
    <location>
        <begin position="56"/>
        <end position="378"/>
    </location>
</feature>
<dbReference type="EMBL" id="CP061799">
    <property type="protein sequence ID" value="QTA82201.1"/>
    <property type="molecule type" value="Genomic_DNA"/>
</dbReference>
<dbReference type="Pfam" id="PF01979">
    <property type="entry name" value="Amidohydro_1"/>
    <property type="match status" value="1"/>
</dbReference>
<evidence type="ECO:0000313" key="2">
    <source>
        <dbReference type="EMBL" id="QTA82201.1"/>
    </source>
</evidence>
<dbReference type="InterPro" id="IPR011059">
    <property type="entry name" value="Metal-dep_hydrolase_composite"/>
</dbReference>
<dbReference type="Proteomes" id="UP000663720">
    <property type="component" value="Chromosome"/>
</dbReference>
<dbReference type="InterPro" id="IPR051781">
    <property type="entry name" value="Metallo-dep_Hydrolase"/>
</dbReference>
<dbReference type="InterPro" id="IPR006680">
    <property type="entry name" value="Amidohydro-rel"/>
</dbReference>
<dbReference type="SUPFAM" id="SSF51338">
    <property type="entry name" value="Composite domain of metallo-dependent hydrolases"/>
    <property type="match status" value="1"/>
</dbReference>
<accession>A0A975BB66</accession>
<dbReference type="InterPro" id="IPR032466">
    <property type="entry name" value="Metal_Hydrolase"/>
</dbReference>
<gene>
    <name evidence="2" type="ORF">dnl_45730</name>
</gene>
<dbReference type="PANTHER" id="PTHR43135:SF3">
    <property type="entry name" value="ALPHA-D-RIBOSE 1-METHYLPHOSPHONATE 5-TRIPHOSPHATE DIPHOSPHATASE"/>
    <property type="match status" value="1"/>
</dbReference>
<dbReference type="Gene3D" id="3.20.20.140">
    <property type="entry name" value="Metal-dependent hydrolases"/>
    <property type="match status" value="1"/>
</dbReference>
<organism evidence="2 3">
    <name type="scientific">Desulfonema limicola</name>
    <dbReference type="NCBI Taxonomy" id="45656"/>
    <lineage>
        <taxon>Bacteria</taxon>
        <taxon>Pseudomonadati</taxon>
        <taxon>Thermodesulfobacteriota</taxon>
        <taxon>Desulfobacteria</taxon>
        <taxon>Desulfobacterales</taxon>
        <taxon>Desulfococcaceae</taxon>
        <taxon>Desulfonema</taxon>
    </lineage>
</organism>
<evidence type="ECO:0000259" key="1">
    <source>
        <dbReference type="Pfam" id="PF01979"/>
    </source>
</evidence>
<dbReference type="GO" id="GO:0016810">
    <property type="term" value="F:hydrolase activity, acting on carbon-nitrogen (but not peptide) bonds"/>
    <property type="evidence" value="ECO:0007669"/>
    <property type="project" value="InterPro"/>
</dbReference>
<keyword evidence="3" id="KW-1185">Reference proteome</keyword>
<dbReference type="PANTHER" id="PTHR43135">
    <property type="entry name" value="ALPHA-D-RIBOSE 1-METHYLPHOSPHONATE 5-TRIPHOSPHATE DIPHOSPHATASE"/>
    <property type="match status" value="1"/>
</dbReference>
<evidence type="ECO:0000313" key="3">
    <source>
        <dbReference type="Proteomes" id="UP000663720"/>
    </source>
</evidence>
<dbReference type="KEGG" id="dli:dnl_45730"/>
<dbReference type="RefSeq" id="WP_207688158.1">
    <property type="nucleotide sequence ID" value="NZ_CP061799.1"/>
</dbReference>
<proteinExistence type="predicted"/>
<dbReference type="AlphaFoldDB" id="A0A975BB66"/>
<protein>
    <submittedName>
        <fullName evidence="2">Amidohydrolase, family 1</fullName>
    </submittedName>
</protein>
<reference evidence="2" key="1">
    <citation type="journal article" date="2021" name="Microb. Physiol.">
        <title>Proteogenomic Insights into the Physiology of Marine, Sulfate-Reducing, Filamentous Desulfonema limicola and Desulfonema magnum.</title>
        <authorList>
            <person name="Schnaars V."/>
            <person name="Wohlbrand L."/>
            <person name="Scheve S."/>
            <person name="Hinrichs C."/>
            <person name="Reinhardt R."/>
            <person name="Rabus R."/>
        </authorList>
    </citation>
    <scope>NUCLEOTIDE SEQUENCE</scope>
    <source>
        <strain evidence="2">5ac10</strain>
    </source>
</reference>
<sequence length="385" mass="42452">MQKDQIILAGWLIDGSGGPIQEKMLIYTADRLIQKIIKLESMNQLSENFKDYSGFTIIPGLIDAHVHLFMSGTKDQKIRQCQLNAGYEEIKPVISGHLKQFQDYGIIAVRDGGDYGGYTAQYINKFSEQLPVYVKAAGKAWRKPDRYGRLIGRPPDRDQSLDSAILNQRGCDHVKIVNSGLNSLYEFGKQTKPQFQLEELKAGVKAAHEKKLKVMVHCNGKIPVEIAVKAGCDSIEHGFFMGRDNLKLMADSNIFWVPTAITMKAYSEQLPPESLEAEISRKNYEHQVEQIAAAGDLGVNLALGTDSGSLGVFHGKSAAQELQILTKAGYSIQKAVKCGTSNGAALLDIENTGLVKPGKAANFLAVQGKPDELIENLKSRRFKKI</sequence>
<dbReference type="SUPFAM" id="SSF51556">
    <property type="entry name" value="Metallo-dependent hydrolases"/>
    <property type="match status" value="1"/>
</dbReference>
<dbReference type="Gene3D" id="2.30.40.10">
    <property type="entry name" value="Urease, subunit C, domain 1"/>
    <property type="match status" value="1"/>
</dbReference>
<name>A0A975BB66_9BACT</name>